<keyword evidence="2" id="KW-1185">Reference proteome</keyword>
<reference evidence="2" key="2">
    <citation type="journal article" date="2020" name="Nat. Ecol. Evol.">
        <title>Deeply conserved synteny resolves early events in vertebrate evolution.</title>
        <authorList>
            <person name="Simakov O."/>
            <person name="Marletaz F."/>
            <person name="Yue J.X."/>
            <person name="O'Connell B."/>
            <person name="Jenkins J."/>
            <person name="Brandt A."/>
            <person name="Calef R."/>
            <person name="Tung C.H."/>
            <person name="Huang T.K."/>
            <person name="Schmutz J."/>
            <person name="Satoh N."/>
            <person name="Yu J.K."/>
            <person name="Putnam N.H."/>
            <person name="Green R.E."/>
            <person name="Rokhsar D.S."/>
        </authorList>
    </citation>
    <scope>NUCLEOTIDE SEQUENCE [LARGE SCALE GENOMIC DNA]</scope>
    <source>
        <strain evidence="2">S238N-H82</strain>
    </source>
</reference>
<evidence type="ECO:0000256" key="1">
    <source>
        <dbReference type="SAM" id="Phobius"/>
    </source>
</evidence>
<keyword evidence="1" id="KW-0472">Membrane</keyword>
<feature type="transmembrane region" description="Helical" evidence="1">
    <location>
        <begin position="64"/>
        <end position="84"/>
    </location>
</feature>
<keyword evidence="1" id="KW-0812">Transmembrane</keyword>
<feature type="transmembrane region" description="Helical" evidence="1">
    <location>
        <begin position="12"/>
        <end position="29"/>
    </location>
</feature>
<evidence type="ECO:0000313" key="2">
    <source>
        <dbReference type="Proteomes" id="UP000001554"/>
    </source>
</evidence>
<name>A0A9J7N334_BRAFL</name>
<reference evidence="3" key="3">
    <citation type="submission" date="2025-08" db="UniProtKB">
        <authorList>
            <consortium name="RefSeq"/>
        </authorList>
    </citation>
    <scope>IDENTIFICATION</scope>
</reference>
<dbReference type="OMA" id="VHNMMWM"/>
<accession>A0A9J7N334</accession>
<sequence length="377" mass="40386">MCLSCGDGVRLIPLLWMLTMPMYGSFLGPEPVLRLSIMLMIHAGVGAALPLGLAFVAPYLQVGALALILSLPVNLLPYALVWLYDKLLLVSEPALLLVEAAQVVRLAMAGSELALGEIEERPVLIKSLILGVTAVSYVISAAIAVVLYSHGSSALNWLMLVLLLAAVGLAALTYIVDEGVISNSGLVTMAAFVMLWLMDQELTLAANPRTAPAEWAGAPWEDLSYIQVLLSLAGSTMVHVHSALHFIRKLFSPAFLLLVVLRIATVLHVVSALSRGSEEKDESWSSHEEEEEAGRSLISAWTSPLAVKLSIILVYTQLVVHSIQMGSTGSHTAVGGAMEGSDTSVWQGLGLMRVLQIVALGGMYLYRLCSTEDDPVF</sequence>
<dbReference type="RefSeq" id="XP_035691277.1">
    <property type="nucleotide sequence ID" value="XM_035835384.1"/>
</dbReference>
<feature type="transmembrane region" description="Helical" evidence="1">
    <location>
        <begin position="180"/>
        <end position="198"/>
    </location>
</feature>
<protein>
    <submittedName>
        <fullName evidence="3">Uncharacterized protein LOC118426125</fullName>
    </submittedName>
</protein>
<evidence type="ECO:0000313" key="3">
    <source>
        <dbReference type="RefSeq" id="XP_035691277.1"/>
    </source>
</evidence>
<dbReference type="KEGG" id="bfo:118426125"/>
<dbReference type="GeneID" id="118426125"/>
<keyword evidence="1" id="KW-1133">Transmembrane helix</keyword>
<dbReference type="AlphaFoldDB" id="A0A9J7N334"/>
<feature type="transmembrane region" description="Helical" evidence="1">
    <location>
        <begin position="35"/>
        <end position="57"/>
    </location>
</feature>
<feature type="transmembrane region" description="Helical" evidence="1">
    <location>
        <begin position="254"/>
        <end position="273"/>
    </location>
</feature>
<dbReference type="OrthoDB" id="10040867at2759"/>
<dbReference type="Proteomes" id="UP000001554">
    <property type="component" value="Chromosome 11"/>
</dbReference>
<reference evidence="3" key="1">
    <citation type="journal article" date="2016" name="Genome Biol. Evol.">
        <title>Conserved non-coding elements in the most distant genera of cephalochordates: the Goldilocks principle.</title>
        <authorList>
            <person name="Yue J.X."/>
            <person name="Kozmikova I."/>
            <person name="Ono H."/>
            <person name="Nossa C.W."/>
            <person name="Kozmik Z."/>
            <person name="Putnam N.H."/>
            <person name="Yu J.K."/>
            <person name="Holland L.Z."/>
        </authorList>
    </citation>
    <scope>NUCLEOTIDE SEQUENCE</scope>
</reference>
<feature type="transmembrane region" description="Helical" evidence="1">
    <location>
        <begin position="154"/>
        <end position="175"/>
    </location>
</feature>
<feature type="transmembrane region" description="Helical" evidence="1">
    <location>
        <begin position="127"/>
        <end position="148"/>
    </location>
</feature>
<gene>
    <name evidence="3" type="primary">LOC118426125</name>
</gene>
<proteinExistence type="predicted"/>
<organism evidence="2 3">
    <name type="scientific">Branchiostoma floridae</name>
    <name type="common">Florida lancelet</name>
    <name type="synonym">Amphioxus</name>
    <dbReference type="NCBI Taxonomy" id="7739"/>
    <lineage>
        <taxon>Eukaryota</taxon>
        <taxon>Metazoa</taxon>
        <taxon>Chordata</taxon>
        <taxon>Cephalochordata</taxon>
        <taxon>Leptocardii</taxon>
        <taxon>Amphioxiformes</taxon>
        <taxon>Branchiostomatidae</taxon>
        <taxon>Branchiostoma</taxon>
    </lineage>
</organism>